<sequence>MLKKMSIVGIIDYWKVNDMIGVFYLQLHETYKLGRCTS</sequence>
<organism evidence="1 2">
    <name type="scientific">Lederbergia lenta</name>
    <name type="common">Bacillus lentus</name>
    <dbReference type="NCBI Taxonomy" id="1467"/>
    <lineage>
        <taxon>Bacteria</taxon>
        <taxon>Bacillati</taxon>
        <taxon>Bacillota</taxon>
        <taxon>Bacilli</taxon>
        <taxon>Bacillales</taxon>
        <taxon>Bacillaceae</taxon>
        <taxon>Lederbergia</taxon>
    </lineage>
</organism>
<dbReference type="KEGG" id="blen:NCTC4824_01080"/>
<dbReference type="Proteomes" id="UP000249134">
    <property type="component" value="Chromosome 1"/>
</dbReference>
<dbReference type="EMBL" id="LS483476">
    <property type="protein sequence ID" value="SQI53744.1"/>
    <property type="molecule type" value="Genomic_DNA"/>
</dbReference>
<evidence type="ECO:0000313" key="2">
    <source>
        <dbReference type="Proteomes" id="UP000249134"/>
    </source>
</evidence>
<dbReference type="AlphaFoldDB" id="A0A2X4YZD4"/>
<proteinExistence type="predicted"/>
<dbReference type="STRING" id="1348624.GCA_001591545_00176"/>
<reference evidence="1 2" key="1">
    <citation type="submission" date="2018-06" db="EMBL/GenBank/DDBJ databases">
        <authorList>
            <consortium name="Pathogen Informatics"/>
            <person name="Doyle S."/>
        </authorList>
    </citation>
    <scope>NUCLEOTIDE SEQUENCE [LARGE SCALE GENOMIC DNA]</scope>
    <source>
        <strain evidence="1 2">NCTC4824</strain>
    </source>
</reference>
<accession>A0A2X4YZD4</accession>
<keyword evidence="2" id="KW-1185">Reference proteome</keyword>
<evidence type="ECO:0000313" key="1">
    <source>
        <dbReference type="EMBL" id="SQI53744.1"/>
    </source>
</evidence>
<gene>
    <name evidence="1" type="ORF">NCTC4824_01080</name>
</gene>
<protein>
    <submittedName>
        <fullName evidence="1">Uncharacterized protein</fullName>
    </submittedName>
</protein>
<name>A0A2X4YZD4_LEDLE</name>